<evidence type="ECO:0000313" key="2">
    <source>
        <dbReference type="EMBL" id="EEV16817.1"/>
    </source>
</evidence>
<dbReference type="AlphaFoldDB" id="C8PIR2"/>
<comment type="caution">
    <text evidence="2">The sequence shown here is derived from an EMBL/GenBank/DDBJ whole genome shotgun (WGS) entry which is preliminary data.</text>
</comment>
<keyword evidence="1" id="KW-1133">Transmembrane helix</keyword>
<proteinExistence type="predicted"/>
<organism evidence="2 3">
    <name type="scientific">Campylobacter gracilis RM3268</name>
    <dbReference type="NCBI Taxonomy" id="553220"/>
    <lineage>
        <taxon>Bacteria</taxon>
        <taxon>Pseudomonadati</taxon>
        <taxon>Campylobacterota</taxon>
        <taxon>Epsilonproteobacteria</taxon>
        <taxon>Campylobacterales</taxon>
        <taxon>Campylobacteraceae</taxon>
        <taxon>Campylobacter</taxon>
    </lineage>
</organism>
<feature type="transmembrane region" description="Helical" evidence="1">
    <location>
        <begin position="6"/>
        <end position="24"/>
    </location>
</feature>
<reference evidence="2 3" key="1">
    <citation type="submission" date="2009-07" db="EMBL/GenBank/DDBJ databases">
        <authorList>
            <person name="Madupu R."/>
            <person name="Sebastian Y."/>
            <person name="Durkin A.S."/>
            <person name="Torralba M."/>
            <person name="Methe B."/>
            <person name="Sutton G.G."/>
            <person name="Strausberg R.L."/>
            <person name="Nelson K.E."/>
        </authorList>
    </citation>
    <scope>NUCLEOTIDE SEQUENCE [LARGE SCALE GENOMIC DNA]</scope>
    <source>
        <strain evidence="2 3">RM3268</strain>
    </source>
</reference>
<keyword evidence="1" id="KW-0812">Transmembrane</keyword>
<name>C8PIR2_9BACT</name>
<accession>C8PIR2</accession>
<evidence type="ECO:0000256" key="1">
    <source>
        <dbReference type="SAM" id="Phobius"/>
    </source>
</evidence>
<keyword evidence="3" id="KW-1185">Reference proteome</keyword>
<sequence>MASIRILFWQNFIMIELCLGILPYNAMRNLALNFALNCVDKILR</sequence>
<dbReference type="Proteomes" id="UP000005709">
    <property type="component" value="Unassembled WGS sequence"/>
</dbReference>
<dbReference type="EMBL" id="ACYG01000027">
    <property type="protein sequence ID" value="EEV16817.1"/>
    <property type="molecule type" value="Genomic_DNA"/>
</dbReference>
<keyword evidence="1" id="KW-0472">Membrane</keyword>
<gene>
    <name evidence="2" type="ORF">CAMGR0001_1111</name>
</gene>
<protein>
    <submittedName>
        <fullName evidence="2">Uncharacterized protein</fullName>
    </submittedName>
</protein>
<evidence type="ECO:0000313" key="3">
    <source>
        <dbReference type="Proteomes" id="UP000005709"/>
    </source>
</evidence>